<dbReference type="CDD" id="cd01106">
    <property type="entry name" value="HTH_TipAL-Mta"/>
    <property type="match status" value="1"/>
</dbReference>
<dbReference type="InterPro" id="IPR000551">
    <property type="entry name" value="MerR-type_HTH_dom"/>
</dbReference>
<dbReference type="Pfam" id="PF07739">
    <property type="entry name" value="TipAS"/>
    <property type="match status" value="1"/>
</dbReference>
<evidence type="ECO:0000256" key="2">
    <source>
        <dbReference type="ARBA" id="ARBA00023125"/>
    </source>
</evidence>
<sequence>MYTIKQLAKLSGVSTRTLRFYDEISLLKPAAYGENQYRYYKEEQLLLLQQILFFRELEFSLNEIKQILRCNDFDKIKSLQQHKSLLQAKALRTSTLIQTIDKTISHLKGQNKMRIEEMFDGFDPIKQQEHEQHMLNSGIISQQQIDESWKRVAHWKKPNWEQFKEAGEKLNLALADALKQGQKIDSATVQKLIQQHYDWVNNFWTPTKETYLGLGQMYLDHPDFRDFYNRFHPDLAEYLQAGMEVFATHNLT</sequence>
<feature type="domain" description="HTH merR-type" evidence="5">
    <location>
        <begin position="1"/>
        <end position="70"/>
    </location>
</feature>
<dbReference type="AlphaFoldDB" id="A0A0W0WVJ3"/>
<dbReference type="PANTHER" id="PTHR30204">
    <property type="entry name" value="REDOX-CYCLING DRUG-SENSING TRANSCRIPTIONAL ACTIVATOR SOXR"/>
    <property type="match status" value="1"/>
</dbReference>
<evidence type="ECO:0000313" key="6">
    <source>
        <dbReference type="EMBL" id="KTD36321.1"/>
    </source>
</evidence>
<dbReference type="Gene3D" id="1.10.490.50">
    <property type="entry name" value="Antibiotic binding domain of TipA-like multidrug resistance regulators"/>
    <property type="match status" value="1"/>
</dbReference>
<keyword evidence="1" id="KW-0805">Transcription regulation</keyword>
<dbReference type="GO" id="GO:0003700">
    <property type="term" value="F:DNA-binding transcription factor activity"/>
    <property type="evidence" value="ECO:0007669"/>
    <property type="project" value="InterPro"/>
</dbReference>
<dbReference type="Pfam" id="PF13411">
    <property type="entry name" value="MerR_1"/>
    <property type="match status" value="1"/>
</dbReference>
<evidence type="ECO:0000256" key="3">
    <source>
        <dbReference type="ARBA" id="ARBA00023159"/>
    </source>
</evidence>
<comment type="caution">
    <text evidence="6">The sequence shown here is derived from an EMBL/GenBank/DDBJ whole genome shotgun (WGS) entry which is preliminary data.</text>
</comment>
<evidence type="ECO:0000256" key="1">
    <source>
        <dbReference type="ARBA" id="ARBA00023015"/>
    </source>
</evidence>
<dbReference type="PATRIC" id="fig|45070.6.peg.1371"/>
<keyword evidence="7" id="KW-1185">Reference proteome</keyword>
<protein>
    <submittedName>
        <fullName evidence="6">Mercury resistance transcriptional regulator SkgA</fullName>
    </submittedName>
</protein>
<dbReference type="Gene3D" id="1.10.1660.10">
    <property type="match status" value="1"/>
</dbReference>
<dbReference type="SUPFAM" id="SSF89082">
    <property type="entry name" value="Antibiotic binding domain of TipA-like multidrug resistance regulators"/>
    <property type="match status" value="1"/>
</dbReference>
<keyword evidence="3" id="KW-0010">Activator</keyword>
<evidence type="ECO:0000313" key="7">
    <source>
        <dbReference type="Proteomes" id="UP000054725"/>
    </source>
</evidence>
<dbReference type="InterPro" id="IPR009061">
    <property type="entry name" value="DNA-bd_dom_put_sf"/>
</dbReference>
<dbReference type="RefSeq" id="WP_338011303.1">
    <property type="nucleotide sequence ID" value="NZ_CAAAIF010000001.1"/>
</dbReference>
<evidence type="ECO:0000259" key="5">
    <source>
        <dbReference type="PROSITE" id="PS50937"/>
    </source>
</evidence>
<name>A0A0W0WVJ3_9GAMM</name>
<dbReference type="InterPro" id="IPR012925">
    <property type="entry name" value="TipAS_dom"/>
</dbReference>
<reference evidence="6 7" key="1">
    <citation type="submission" date="2015-11" db="EMBL/GenBank/DDBJ databases">
        <title>Genomic analysis of 38 Legionella species identifies large and diverse effector repertoires.</title>
        <authorList>
            <person name="Burstein D."/>
            <person name="Amaro F."/>
            <person name="Zusman T."/>
            <person name="Lifshitz Z."/>
            <person name="Cohen O."/>
            <person name="Gilbert J.A."/>
            <person name="Pupko T."/>
            <person name="Shuman H.A."/>
            <person name="Segal G."/>
        </authorList>
    </citation>
    <scope>NUCLEOTIDE SEQUENCE [LARGE SCALE GENOMIC DNA]</scope>
    <source>
        <strain evidence="6 7">ATCC 49506</strain>
    </source>
</reference>
<dbReference type="Proteomes" id="UP000054725">
    <property type="component" value="Unassembled WGS sequence"/>
</dbReference>
<dbReference type="InterPro" id="IPR047057">
    <property type="entry name" value="MerR_fam"/>
</dbReference>
<evidence type="ECO:0000256" key="4">
    <source>
        <dbReference type="ARBA" id="ARBA00023163"/>
    </source>
</evidence>
<dbReference type="PROSITE" id="PS50937">
    <property type="entry name" value="HTH_MERR_2"/>
    <property type="match status" value="1"/>
</dbReference>
<keyword evidence="4" id="KW-0804">Transcription</keyword>
<gene>
    <name evidence="6" type="ORF">Lnau_1305</name>
</gene>
<keyword evidence="2" id="KW-0238">DNA-binding</keyword>
<dbReference type="SMART" id="SM00422">
    <property type="entry name" value="HTH_MERR"/>
    <property type="match status" value="1"/>
</dbReference>
<proteinExistence type="predicted"/>
<dbReference type="STRING" id="45070.Lnau_1305"/>
<organism evidence="6 7">
    <name type="scientific">Legionella nautarum</name>
    <dbReference type="NCBI Taxonomy" id="45070"/>
    <lineage>
        <taxon>Bacteria</taxon>
        <taxon>Pseudomonadati</taxon>
        <taxon>Pseudomonadota</taxon>
        <taxon>Gammaproteobacteria</taxon>
        <taxon>Legionellales</taxon>
        <taxon>Legionellaceae</taxon>
        <taxon>Legionella</taxon>
    </lineage>
</organism>
<accession>A0A0W0WVJ3</accession>
<dbReference type="SUPFAM" id="SSF46955">
    <property type="entry name" value="Putative DNA-binding domain"/>
    <property type="match status" value="1"/>
</dbReference>
<dbReference type="InterPro" id="IPR036244">
    <property type="entry name" value="TipA-like_antibiotic-bd"/>
</dbReference>
<dbReference type="GO" id="GO:0003677">
    <property type="term" value="F:DNA binding"/>
    <property type="evidence" value="ECO:0007669"/>
    <property type="project" value="UniProtKB-KW"/>
</dbReference>
<dbReference type="EMBL" id="LNYO01000013">
    <property type="protein sequence ID" value="KTD36321.1"/>
    <property type="molecule type" value="Genomic_DNA"/>
</dbReference>
<dbReference type="PANTHER" id="PTHR30204:SF90">
    <property type="entry name" value="HTH-TYPE TRANSCRIPTIONAL ACTIVATOR MTA"/>
    <property type="match status" value="1"/>
</dbReference>